<dbReference type="OrthoDB" id="5197221at2"/>
<dbReference type="AlphaFoldDB" id="A0A4S8QGT5"/>
<name>A0A4S8QGT5_9ACTN</name>
<gene>
    <name evidence="2" type="ORF">FAB82_00710</name>
</gene>
<dbReference type="EMBL" id="STGY01000001">
    <property type="protein sequence ID" value="THV43610.1"/>
    <property type="molecule type" value="Genomic_DNA"/>
</dbReference>
<reference evidence="2 3" key="2">
    <citation type="submission" date="2019-05" db="EMBL/GenBank/DDBJ databases">
        <title>Glycomyces buryatensis sp. nov.</title>
        <authorList>
            <person name="Nikitina E."/>
        </authorList>
    </citation>
    <scope>NUCLEOTIDE SEQUENCE [LARGE SCALE GENOMIC DNA]</scope>
    <source>
        <strain evidence="2 3">18</strain>
    </source>
</reference>
<keyword evidence="1" id="KW-0472">Membrane</keyword>
<comment type="caution">
    <text evidence="2">The sequence shown here is derived from an EMBL/GenBank/DDBJ whole genome shotgun (WGS) entry which is preliminary data.</text>
</comment>
<keyword evidence="1" id="KW-0812">Transmembrane</keyword>
<keyword evidence="3" id="KW-1185">Reference proteome</keyword>
<evidence type="ECO:0008006" key="4">
    <source>
        <dbReference type="Google" id="ProtNLM"/>
    </source>
</evidence>
<organism evidence="2 3">
    <name type="scientific">Glycomyces buryatensis</name>
    <dbReference type="NCBI Taxonomy" id="2570927"/>
    <lineage>
        <taxon>Bacteria</taxon>
        <taxon>Bacillati</taxon>
        <taxon>Actinomycetota</taxon>
        <taxon>Actinomycetes</taxon>
        <taxon>Glycomycetales</taxon>
        <taxon>Glycomycetaceae</taxon>
        <taxon>Glycomyces</taxon>
    </lineage>
</organism>
<evidence type="ECO:0000256" key="1">
    <source>
        <dbReference type="SAM" id="Phobius"/>
    </source>
</evidence>
<protein>
    <recommendedName>
        <fullName evidence="4">DUF4878 domain-containing protein</fullName>
    </recommendedName>
</protein>
<accession>A0A4S8QGT5</accession>
<keyword evidence="1" id="KW-1133">Transmembrane helix</keyword>
<reference evidence="3" key="1">
    <citation type="submission" date="2019-04" db="EMBL/GenBank/DDBJ databases">
        <title>Nocardioides xinjiangensis sp. nov.</title>
        <authorList>
            <person name="Liu S."/>
        </authorList>
    </citation>
    <scope>NUCLEOTIDE SEQUENCE [LARGE SCALE GENOMIC DNA]</scope>
    <source>
        <strain evidence="3">18</strain>
    </source>
</reference>
<proteinExistence type="predicted"/>
<dbReference type="Proteomes" id="UP000308760">
    <property type="component" value="Unassembled WGS sequence"/>
</dbReference>
<evidence type="ECO:0000313" key="2">
    <source>
        <dbReference type="EMBL" id="THV43610.1"/>
    </source>
</evidence>
<sequence length="149" mass="16234">MPVPFAAPPTERNGGRFAAKLVFGIGGGLFVVVGVIVALVVSLLSLTDSLLDKIESTAETFMADIADENWDDAYANLCPQLRENPVDDYVREWESWDVEGEPQAGLPTQDTSGAYVPFEFSDGTKVEVYVVLADGPNMDTAVCDWRRTD</sequence>
<evidence type="ECO:0000313" key="3">
    <source>
        <dbReference type="Proteomes" id="UP000308760"/>
    </source>
</evidence>
<feature type="transmembrane region" description="Helical" evidence="1">
    <location>
        <begin position="21"/>
        <end position="46"/>
    </location>
</feature>